<protein>
    <submittedName>
        <fullName evidence="1">Uncharacterized protein</fullName>
    </submittedName>
</protein>
<accession>A0A0M5LBV4</accession>
<gene>
    <name evidence="1" type="ORF">G436_3740</name>
</gene>
<evidence type="ECO:0000313" key="1">
    <source>
        <dbReference type="EMBL" id="ALE40886.1"/>
    </source>
</evidence>
<dbReference type="AlphaFoldDB" id="A0A0M5LBV4"/>
<evidence type="ECO:0000313" key="2">
    <source>
        <dbReference type="Proteomes" id="UP000056502"/>
    </source>
</evidence>
<dbReference type="PATRIC" id="fig|1279460.3.peg.3816"/>
<dbReference type="Proteomes" id="UP000056502">
    <property type="component" value="Chromosome I"/>
</dbReference>
<proteinExistence type="predicted"/>
<dbReference type="EMBL" id="CP012603">
    <property type="protein sequence ID" value="ALE40886.1"/>
    <property type="molecule type" value="Genomic_DNA"/>
</dbReference>
<name>A0A0M5LBV4_LEPIR</name>
<reference evidence="1 2" key="1">
    <citation type="journal article" date="2015" name="Genome Announc.">
        <title>Whole-Genome Sequence of Leptospira interrogans Serovar Hardjo Subtype Hardjoprajitno Strain Norma, Isolated from Cattle in a Leptospirosis Outbreak in Brazil.</title>
        <authorList>
            <person name="Cosate M.R."/>
            <person name="Soares S.C."/>
            <person name="Mendes T.A."/>
            <person name="Raittz R.T."/>
            <person name="Moreira E.C."/>
            <person name="Leite R."/>
            <person name="Fernandes G.R."/>
            <person name="Haddad J.P."/>
            <person name="Ortega J.M."/>
        </authorList>
    </citation>
    <scope>NUCLEOTIDE SEQUENCE [LARGE SCALE GENOMIC DNA]</scope>
    <source>
        <strain evidence="1 2">Norma</strain>
    </source>
</reference>
<organism evidence="1">
    <name type="scientific">Leptospira interrogans serovar Hardjo str. Norma</name>
    <dbReference type="NCBI Taxonomy" id="1279460"/>
    <lineage>
        <taxon>Bacteria</taxon>
        <taxon>Pseudomonadati</taxon>
        <taxon>Spirochaetota</taxon>
        <taxon>Spirochaetia</taxon>
        <taxon>Leptospirales</taxon>
        <taxon>Leptospiraceae</taxon>
        <taxon>Leptospira</taxon>
    </lineage>
</organism>
<sequence>MNAFFEKIEIGLKKKRNKDSQKFINYSNFYKVVSKNKV</sequence>